<dbReference type="NCBIfam" id="TIGR01009">
    <property type="entry name" value="rpsC_bact"/>
    <property type="match status" value="1"/>
</dbReference>
<organism evidence="11 12">
    <name type="scientific">Verrucomicrobia subdivision 6 bacterium BACL9 MAG-120507-bin52</name>
    <dbReference type="NCBI Taxonomy" id="1655590"/>
    <lineage>
        <taxon>Bacteria</taxon>
        <taxon>Pseudomonadati</taxon>
        <taxon>Verrucomicrobiota</taxon>
        <taxon>Verrucomicrobiia</taxon>
        <taxon>Verrucomicrobiales</taxon>
        <taxon>Verrucomicrobia subdivision 6</taxon>
    </lineage>
</organism>
<keyword evidence="3 8" id="KW-0694">RNA-binding</keyword>
<dbReference type="InterPro" id="IPR036419">
    <property type="entry name" value="Ribosomal_S3_C_sf"/>
</dbReference>
<keyword evidence="2 8" id="KW-0699">rRNA-binding</keyword>
<evidence type="ECO:0000313" key="12">
    <source>
        <dbReference type="Proteomes" id="UP000051269"/>
    </source>
</evidence>
<dbReference type="InterPro" id="IPR018280">
    <property type="entry name" value="Ribosomal_uS3_CS"/>
</dbReference>
<keyword evidence="5 8" id="KW-0687">Ribonucleoprotein</keyword>
<feature type="domain" description="KH type-2" evidence="10">
    <location>
        <begin position="39"/>
        <end position="108"/>
    </location>
</feature>
<protein>
    <recommendedName>
        <fullName evidence="7 8">Small ribosomal subunit protein uS3</fullName>
    </recommendedName>
</protein>
<evidence type="ECO:0000256" key="8">
    <source>
        <dbReference type="HAMAP-Rule" id="MF_01309"/>
    </source>
</evidence>
<dbReference type="SUPFAM" id="SSF54821">
    <property type="entry name" value="Ribosomal protein S3 C-terminal domain"/>
    <property type="match status" value="1"/>
</dbReference>
<dbReference type="Pfam" id="PF00189">
    <property type="entry name" value="Ribosomal_S3_C"/>
    <property type="match status" value="1"/>
</dbReference>
<sequence>MGQKTHPMGFRLPLRRNWSSVWYANKKNYPIFLHEDFQIRAFIKKRLESAAISKVVIERASNRVRVTLHTARPGLVIGRKASELDKLREDTQALTPNRELLIDVKEIKNPELDAQLVAENIAVQLERRVSYRRAMKKALQTTLDFGAAGVKVRVGGRLGGGEIARTEQYHEGKVPLHTLRANIDYGFAEAHTVAGKIGIKVWICLPEESA</sequence>
<gene>
    <name evidence="8" type="primary">rpsC</name>
    <name evidence="11" type="ORF">ABR82_05815</name>
</gene>
<dbReference type="InterPro" id="IPR015946">
    <property type="entry name" value="KH_dom-like_a/b"/>
</dbReference>
<dbReference type="GO" id="GO:0019843">
    <property type="term" value="F:rRNA binding"/>
    <property type="evidence" value="ECO:0007669"/>
    <property type="project" value="UniProtKB-UniRule"/>
</dbReference>
<evidence type="ECO:0000256" key="9">
    <source>
        <dbReference type="RuleBase" id="RU003624"/>
    </source>
</evidence>
<dbReference type="InterPro" id="IPR057258">
    <property type="entry name" value="Ribosomal_uS3"/>
</dbReference>
<dbReference type="Pfam" id="PF07650">
    <property type="entry name" value="KH_2"/>
    <property type="match status" value="1"/>
</dbReference>
<dbReference type="GO" id="GO:0003735">
    <property type="term" value="F:structural constituent of ribosome"/>
    <property type="evidence" value="ECO:0007669"/>
    <property type="project" value="InterPro"/>
</dbReference>
<comment type="subunit">
    <text evidence="8">Part of the 30S ribosomal subunit. Forms a tight complex with proteins S10 and S14.</text>
</comment>
<dbReference type="PANTHER" id="PTHR11760">
    <property type="entry name" value="30S/40S RIBOSOMAL PROTEIN S3"/>
    <property type="match status" value="1"/>
</dbReference>
<dbReference type="GO" id="GO:0003729">
    <property type="term" value="F:mRNA binding"/>
    <property type="evidence" value="ECO:0007669"/>
    <property type="project" value="UniProtKB-UniRule"/>
</dbReference>
<dbReference type="FunFam" id="3.30.300.20:FF:000001">
    <property type="entry name" value="30S ribosomal protein S3"/>
    <property type="match status" value="1"/>
</dbReference>
<dbReference type="InterPro" id="IPR004044">
    <property type="entry name" value="KH_dom_type_2"/>
</dbReference>
<evidence type="ECO:0000259" key="10">
    <source>
        <dbReference type="PROSITE" id="PS50823"/>
    </source>
</evidence>
<dbReference type="InterPro" id="IPR009019">
    <property type="entry name" value="KH_sf_prok-type"/>
</dbReference>
<evidence type="ECO:0000256" key="3">
    <source>
        <dbReference type="ARBA" id="ARBA00022884"/>
    </source>
</evidence>
<dbReference type="Gene3D" id="3.30.300.20">
    <property type="match status" value="1"/>
</dbReference>
<keyword evidence="4 8" id="KW-0689">Ribosomal protein</keyword>
<dbReference type="Gene3D" id="3.30.1140.32">
    <property type="entry name" value="Ribosomal protein S3, C-terminal domain"/>
    <property type="match status" value="1"/>
</dbReference>
<dbReference type="InterPro" id="IPR005704">
    <property type="entry name" value="Ribosomal_uS3_bac-typ"/>
</dbReference>
<proteinExistence type="inferred from homology"/>
<dbReference type="CDD" id="cd02412">
    <property type="entry name" value="KH-II_30S_S3"/>
    <property type="match status" value="1"/>
</dbReference>
<evidence type="ECO:0000256" key="7">
    <source>
        <dbReference type="ARBA" id="ARBA00035257"/>
    </source>
</evidence>
<evidence type="ECO:0000256" key="5">
    <source>
        <dbReference type="ARBA" id="ARBA00023274"/>
    </source>
</evidence>
<reference evidence="11 12" key="1">
    <citation type="submission" date="2015-10" db="EMBL/GenBank/DDBJ databases">
        <title>Metagenome-Assembled Genomes uncover a global brackish microbiome.</title>
        <authorList>
            <person name="Hugerth L.W."/>
            <person name="Larsson J."/>
            <person name="Alneberg J."/>
            <person name="Lindh M.V."/>
            <person name="Legrand C."/>
            <person name="Pinhassi J."/>
            <person name="Andersson A.F."/>
        </authorList>
    </citation>
    <scope>NUCLEOTIDE SEQUENCE [LARGE SCALE GENOMIC DNA]</scope>
    <source>
        <strain evidence="11">BACL18 MAG-120507-bin52</strain>
    </source>
</reference>
<evidence type="ECO:0000256" key="4">
    <source>
        <dbReference type="ARBA" id="ARBA00022980"/>
    </source>
</evidence>
<dbReference type="HAMAP" id="MF_01309_B">
    <property type="entry name" value="Ribosomal_uS3_B"/>
    <property type="match status" value="1"/>
</dbReference>
<dbReference type="PANTHER" id="PTHR11760:SF19">
    <property type="entry name" value="SMALL RIBOSOMAL SUBUNIT PROTEIN US3C"/>
    <property type="match status" value="1"/>
</dbReference>
<evidence type="ECO:0000256" key="6">
    <source>
        <dbReference type="ARBA" id="ARBA00024998"/>
    </source>
</evidence>
<dbReference type="GO" id="GO:0022627">
    <property type="term" value="C:cytosolic small ribosomal subunit"/>
    <property type="evidence" value="ECO:0007669"/>
    <property type="project" value="TreeGrafter"/>
</dbReference>
<dbReference type="SUPFAM" id="SSF54814">
    <property type="entry name" value="Prokaryotic type KH domain (KH-domain type II)"/>
    <property type="match status" value="1"/>
</dbReference>
<comment type="similarity">
    <text evidence="1 8 9">Belongs to the universal ribosomal protein uS3 family.</text>
</comment>
<dbReference type="AlphaFoldDB" id="A0A0R2RLC7"/>
<dbReference type="InterPro" id="IPR004087">
    <property type="entry name" value="KH_dom"/>
</dbReference>
<comment type="caution">
    <text evidence="11">The sequence shown here is derived from an EMBL/GenBank/DDBJ whole genome shotgun (WGS) entry which is preliminary data.</text>
</comment>
<name>A0A0R2RLC7_9BACT</name>
<dbReference type="SMART" id="SM00322">
    <property type="entry name" value="KH"/>
    <property type="match status" value="1"/>
</dbReference>
<evidence type="ECO:0000313" key="11">
    <source>
        <dbReference type="EMBL" id="KRO63270.1"/>
    </source>
</evidence>
<evidence type="ECO:0000256" key="1">
    <source>
        <dbReference type="ARBA" id="ARBA00010761"/>
    </source>
</evidence>
<dbReference type="EMBL" id="LIBO01000001">
    <property type="protein sequence ID" value="KRO63270.1"/>
    <property type="molecule type" value="Genomic_DNA"/>
</dbReference>
<comment type="function">
    <text evidence="6 8">Binds the lower part of the 30S subunit head. Binds mRNA in the 70S ribosome, positioning it for translation.</text>
</comment>
<evidence type="ECO:0000256" key="2">
    <source>
        <dbReference type="ARBA" id="ARBA00022730"/>
    </source>
</evidence>
<dbReference type="GO" id="GO:0006412">
    <property type="term" value="P:translation"/>
    <property type="evidence" value="ECO:0007669"/>
    <property type="project" value="UniProtKB-UniRule"/>
</dbReference>
<dbReference type="PROSITE" id="PS00548">
    <property type="entry name" value="RIBOSOMAL_S3"/>
    <property type="match status" value="1"/>
</dbReference>
<accession>A0A0R2RLC7</accession>
<dbReference type="PROSITE" id="PS50823">
    <property type="entry name" value="KH_TYPE_2"/>
    <property type="match status" value="1"/>
</dbReference>
<dbReference type="InterPro" id="IPR001351">
    <property type="entry name" value="Ribosomal_uS3_C"/>
</dbReference>
<dbReference type="Proteomes" id="UP000051269">
    <property type="component" value="Unassembled WGS sequence"/>
</dbReference>